<feature type="compositionally biased region" description="Gly residues" evidence="1">
    <location>
        <begin position="12"/>
        <end position="22"/>
    </location>
</feature>
<gene>
    <name evidence="4" type="ORF">DMO24_09815</name>
    <name evidence="3" type="ORF">FHX36_004354</name>
</gene>
<dbReference type="AlphaFoldDB" id="A0A323V9L5"/>
<evidence type="ECO:0000313" key="3">
    <source>
        <dbReference type="EMBL" id="MBB3678565.1"/>
    </source>
</evidence>
<reference evidence="4 5" key="1">
    <citation type="submission" date="2018-06" db="EMBL/GenBank/DDBJ databases">
        <title>Draft genome sequence of Modestobacter versicolor CP153-2.</title>
        <authorList>
            <person name="Gundlapally S.R."/>
        </authorList>
    </citation>
    <scope>NUCLEOTIDE SEQUENCE [LARGE SCALE GENOMIC DNA]</scope>
    <source>
        <strain evidence="4 5">CP153-2</strain>
    </source>
</reference>
<dbReference type="InterPro" id="IPR021454">
    <property type="entry name" value="DUF3105"/>
</dbReference>
<sequence length="284" mass="29245">MAKDPKPENGRASGGTSRGGTGSSRASGQRPSGQRGGAQAGKGRTRPPVNVVTQQRPWGLIAAAVAVVVFAAAVITYAVVQVNEANADKVTSADQIAGLQSYEYEGGLHVTTSVDYTESPPVGGEHDNEWADCTGTVYDVDIRHENAVHSLEHGAVWITYDPDAVSDDDLGTLEDLVDGRSGLMLSPYAGQSAPISLQSWGHQVTVDSASDVRVQQFADFMAFNADFTPELGATCENPAFITDPLVVGDVTRAGTGAATATDAPVASDAPASSAPAGESGTTTP</sequence>
<dbReference type="OrthoDB" id="164831at2"/>
<protein>
    <submittedName>
        <fullName evidence="4">DUF3105 domain-containing protein</fullName>
    </submittedName>
</protein>
<dbReference type="RefSeq" id="WP_110552117.1">
    <property type="nucleotide sequence ID" value="NZ_JACIBU010000002.1"/>
</dbReference>
<evidence type="ECO:0000313" key="5">
    <source>
        <dbReference type="Proteomes" id="UP000247602"/>
    </source>
</evidence>
<dbReference type="Proteomes" id="UP000580718">
    <property type="component" value="Unassembled WGS sequence"/>
</dbReference>
<keyword evidence="5" id="KW-1185">Reference proteome</keyword>
<feature type="region of interest" description="Disordered" evidence="1">
    <location>
        <begin position="1"/>
        <end position="50"/>
    </location>
</feature>
<feature type="transmembrane region" description="Helical" evidence="2">
    <location>
        <begin position="58"/>
        <end position="80"/>
    </location>
</feature>
<organism evidence="4 5">
    <name type="scientific">Modestobacter versicolor</name>
    <dbReference type="NCBI Taxonomy" id="429133"/>
    <lineage>
        <taxon>Bacteria</taxon>
        <taxon>Bacillati</taxon>
        <taxon>Actinomycetota</taxon>
        <taxon>Actinomycetes</taxon>
        <taxon>Geodermatophilales</taxon>
        <taxon>Geodermatophilaceae</taxon>
        <taxon>Modestobacter</taxon>
    </lineage>
</organism>
<dbReference type="EMBL" id="QKNV01000083">
    <property type="protein sequence ID" value="PZA21522.1"/>
    <property type="molecule type" value="Genomic_DNA"/>
</dbReference>
<evidence type="ECO:0000313" key="4">
    <source>
        <dbReference type="EMBL" id="PZA21522.1"/>
    </source>
</evidence>
<reference evidence="3 6" key="2">
    <citation type="submission" date="2020-08" db="EMBL/GenBank/DDBJ databases">
        <title>Sequencing the genomes of 1000 actinobacteria strains.</title>
        <authorList>
            <person name="Klenk H.-P."/>
        </authorList>
    </citation>
    <scope>NUCLEOTIDE SEQUENCE [LARGE SCALE GENOMIC DNA]</scope>
    <source>
        <strain evidence="3 6">DSM 16678</strain>
    </source>
</reference>
<comment type="caution">
    <text evidence="4">The sequence shown here is derived from an EMBL/GenBank/DDBJ whole genome shotgun (WGS) entry which is preliminary data.</text>
</comment>
<dbReference type="Proteomes" id="UP000247602">
    <property type="component" value="Unassembled WGS sequence"/>
</dbReference>
<keyword evidence="2" id="KW-0472">Membrane</keyword>
<evidence type="ECO:0000313" key="6">
    <source>
        <dbReference type="Proteomes" id="UP000580718"/>
    </source>
</evidence>
<dbReference type="EMBL" id="JACIBU010000002">
    <property type="protein sequence ID" value="MBB3678565.1"/>
    <property type="molecule type" value="Genomic_DNA"/>
</dbReference>
<evidence type="ECO:0000256" key="1">
    <source>
        <dbReference type="SAM" id="MobiDB-lite"/>
    </source>
</evidence>
<feature type="region of interest" description="Disordered" evidence="1">
    <location>
        <begin position="258"/>
        <end position="284"/>
    </location>
</feature>
<proteinExistence type="predicted"/>
<dbReference type="Pfam" id="PF11303">
    <property type="entry name" value="DUF3105"/>
    <property type="match status" value="1"/>
</dbReference>
<keyword evidence="2" id="KW-1133">Transmembrane helix</keyword>
<accession>A0A323V9L5</accession>
<keyword evidence="2" id="KW-0812">Transmembrane</keyword>
<evidence type="ECO:0000256" key="2">
    <source>
        <dbReference type="SAM" id="Phobius"/>
    </source>
</evidence>
<name>A0A323V9L5_9ACTN</name>